<feature type="transmembrane region" description="Helical" evidence="3">
    <location>
        <begin position="70"/>
        <end position="92"/>
    </location>
</feature>
<keyword evidence="3" id="KW-0472">Membrane</keyword>
<dbReference type="GeneID" id="86820286"/>
<reference evidence="5 6" key="1">
    <citation type="submission" date="2009-01" db="EMBL/GenBank/DDBJ databases">
        <authorList>
            <person name="Fulton L."/>
            <person name="Clifton S."/>
            <person name="Fulton B."/>
            <person name="Xu J."/>
            <person name="Minx P."/>
            <person name="Pepin K.H."/>
            <person name="Johnson M."/>
            <person name="Bhonagiri V."/>
            <person name="Nash W.E."/>
            <person name="Mardis E.R."/>
            <person name="Wilson R.K."/>
        </authorList>
    </citation>
    <scope>NUCLEOTIDE SEQUENCE [LARGE SCALE GENOMIC DNA]</scope>
    <source>
        <strain evidence="6">DSM 10507 / JCM 14656 / S5a33</strain>
    </source>
</reference>
<proteinExistence type="inferred from homology"/>
<keyword evidence="3" id="KW-0812">Transmembrane</keyword>
<evidence type="ECO:0000256" key="3">
    <source>
        <dbReference type="SAM" id="Phobius"/>
    </source>
</evidence>
<evidence type="ECO:0000313" key="5">
    <source>
        <dbReference type="EMBL" id="EEG49450.1"/>
    </source>
</evidence>
<dbReference type="InterPro" id="IPR041916">
    <property type="entry name" value="Anti_sigma_zinc_sf"/>
</dbReference>
<accession>C0CLC4</accession>
<reference evidence="5 6" key="2">
    <citation type="submission" date="2009-02" db="EMBL/GenBank/DDBJ databases">
        <title>Draft genome sequence of Blautia hydrogenotrophica DSM 10507 (Ruminococcus hydrogenotrophicus DSM 10507).</title>
        <authorList>
            <person name="Sudarsanam P."/>
            <person name="Ley R."/>
            <person name="Guruge J."/>
            <person name="Turnbaugh P.J."/>
            <person name="Mahowald M."/>
            <person name="Liep D."/>
            <person name="Gordon J."/>
        </authorList>
    </citation>
    <scope>NUCLEOTIDE SEQUENCE [LARGE SCALE GENOMIC DNA]</scope>
    <source>
        <strain evidence="6">DSM 10507 / JCM 14656 / S5a33</strain>
    </source>
</reference>
<dbReference type="Gene3D" id="1.10.10.1320">
    <property type="entry name" value="Anti-sigma factor, zinc-finger domain"/>
    <property type="match status" value="1"/>
</dbReference>
<comment type="caution">
    <text evidence="5">The sequence shown here is derived from an EMBL/GenBank/DDBJ whole genome shotgun (WGS) entry which is preliminary data.</text>
</comment>
<organism evidence="5 6">
    <name type="scientific">Blautia hydrogenotrophica (strain DSM 10507 / JCM 14656 / S5a33)</name>
    <name type="common">Ruminococcus hydrogenotrophicus</name>
    <dbReference type="NCBI Taxonomy" id="476272"/>
    <lineage>
        <taxon>Bacteria</taxon>
        <taxon>Bacillati</taxon>
        <taxon>Bacillota</taxon>
        <taxon>Clostridia</taxon>
        <taxon>Lachnospirales</taxon>
        <taxon>Lachnospiraceae</taxon>
        <taxon>Blautia</taxon>
    </lineage>
</organism>
<evidence type="ECO:0000259" key="4">
    <source>
        <dbReference type="Pfam" id="PF13490"/>
    </source>
</evidence>
<dbReference type="AlphaFoldDB" id="C0CLC4"/>
<dbReference type="eggNOG" id="COG5660">
    <property type="taxonomic scope" value="Bacteria"/>
</dbReference>
<keyword evidence="6" id="KW-1185">Reference proteome</keyword>
<dbReference type="InterPro" id="IPR027383">
    <property type="entry name" value="Znf_put"/>
</dbReference>
<dbReference type="PATRIC" id="fig|476272.21.peg.2996"/>
<keyword evidence="3" id="KW-1133">Transmembrane helix</keyword>
<gene>
    <name evidence="5" type="ORF">RUMHYD_01645</name>
</gene>
<evidence type="ECO:0000256" key="1">
    <source>
        <dbReference type="ARBA" id="ARBA00024353"/>
    </source>
</evidence>
<sequence length="214" mass="24294">MKCEIIRDLLPNYLDGLTSQASNEAIEEHLETCAECRRCLDSMREELVLSEEKIKVRKKELRPFRKAHRAVWRAAAVTALVCVLLWAGYTYYFERTWTVDSEDVKVTWEKSGGVVTLSFQPDREGIYINAVRTSHNPDVVEVKARHVNPLGDKHHRNGYCGYTFVDEDTILDEGTGAPLQLTGEEVLTVKFEDKTEKIPVAALYDGTGLNFSPK</sequence>
<dbReference type="HOGENOM" id="CLU_1352813_0_0_9"/>
<dbReference type="Proteomes" id="UP000003100">
    <property type="component" value="Unassembled WGS sequence"/>
</dbReference>
<dbReference type="Pfam" id="PF13490">
    <property type="entry name" value="zf-HC2"/>
    <property type="match status" value="1"/>
</dbReference>
<dbReference type="RefSeq" id="WP_005947948.1">
    <property type="nucleotide sequence ID" value="NZ_CP136423.1"/>
</dbReference>
<dbReference type="EMBL" id="ACBZ01000079">
    <property type="protein sequence ID" value="EEG49450.1"/>
    <property type="molecule type" value="Genomic_DNA"/>
</dbReference>
<protein>
    <recommendedName>
        <fullName evidence="2">Anti-sigma-W factor RsiW</fullName>
    </recommendedName>
</protein>
<name>C0CLC4_BLAHS</name>
<comment type="similarity">
    <text evidence="1">Belongs to the zinc-associated anti-sigma factor (ZAS) superfamily. Anti-sigma-W factor family.</text>
</comment>
<feature type="domain" description="Putative zinc-finger" evidence="4">
    <location>
        <begin position="3"/>
        <end position="37"/>
    </location>
</feature>
<evidence type="ECO:0000256" key="2">
    <source>
        <dbReference type="ARBA" id="ARBA00024438"/>
    </source>
</evidence>
<evidence type="ECO:0000313" key="6">
    <source>
        <dbReference type="Proteomes" id="UP000003100"/>
    </source>
</evidence>